<evidence type="ECO:0000313" key="2">
    <source>
        <dbReference type="EMBL" id="CAD9694328.1"/>
    </source>
</evidence>
<evidence type="ECO:0000256" key="1">
    <source>
        <dbReference type="SAM" id="SignalP"/>
    </source>
</evidence>
<keyword evidence="1" id="KW-0732">Signal</keyword>
<dbReference type="EMBL" id="HBHK01019109">
    <property type="protein sequence ID" value="CAD9694328.1"/>
    <property type="molecule type" value="Transcribed_RNA"/>
</dbReference>
<feature type="signal peptide" evidence="1">
    <location>
        <begin position="1"/>
        <end position="21"/>
    </location>
</feature>
<reference evidence="2" key="1">
    <citation type="submission" date="2021-01" db="EMBL/GenBank/DDBJ databases">
        <authorList>
            <person name="Corre E."/>
            <person name="Pelletier E."/>
            <person name="Niang G."/>
            <person name="Scheremetjew M."/>
            <person name="Finn R."/>
            <person name="Kale V."/>
            <person name="Holt S."/>
            <person name="Cochrane G."/>
            <person name="Meng A."/>
            <person name="Brown T."/>
            <person name="Cohen L."/>
        </authorList>
    </citation>
    <scope>NUCLEOTIDE SEQUENCE</scope>
    <source>
        <strain evidence="2">NY070348D</strain>
    </source>
</reference>
<proteinExistence type="predicted"/>
<accession>A0A7S2SAC2</accession>
<sequence length="280" mass="30940">MFMKLSTKLIVLGVLVICSGAKETSQDKCERLNGKVTQLKVHYEYWNGANVTLQDGLASRACVATYPFDSHLILDLRVFDTPTVAGTLLKTMTYPLYPYFVSVNQLEDDTCKQLGGAAAIMGVSRIGSHERSHQEPHRYSVCTFADGSFVNAKALVFTSWSSFDNPRFSPFRSLLNETISIKTFTNMSIPRNYGAVFHAAFAPCTKKADCANATMCGNPATHCSNGMCKPAPSDRPGCVNNACPVSQMAVQSQDNWYCIPNFDSSFCHQNKCHTIFDRVH</sequence>
<name>A0A7S2SAC2_9STRA</name>
<organism evidence="2">
    <name type="scientific">Mucochytrium quahogii</name>
    <dbReference type="NCBI Taxonomy" id="96639"/>
    <lineage>
        <taxon>Eukaryota</taxon>
        <taxon>Sar</taxon>
        <taxon>Stramenopiles</taxon>
        <taxon>Bigyra</taxon>
        <taxon>Labyrinthulomycetes</taxon>
        <taxon>Thraustochytrida</taxon>
        <taxon>Thraustochytriidae</taxon>
        <taxon>Mucochytrium</taxon>
    </lineage>
</organism>
<protein>
    <submittedName>
        <fullName evidence="2">Uncharacterized protein</fullName>
    </submittedName>
</protein>
<gene>
    <name evidence="2" type="ORF">QSP1433_LOCUS12068</name>
</gene>
<feature type="chain" id="PRO_5031369237" evidence="1">
    <location>
        <begin position="22"/>
        <end position="280"/>
    </location>
</feature>
<dbReference type="AlphaFoldDB" id="A0A7S2SAC2"/>